<dbReference type="EMBL" id="BJVY01000002">
    <property type="protein sequence ID" value="GEL68850.1"/>
    <property type="molecule type" value="Genomic_DNA"/>
</dbReference>
<dbReference type="CDD" id="cd02094">
    <property type="entry name" value="P-type_ATPase_Cu-like"/>
    <property type="match status" value="1"/>
</dbReference>
<feature type="domain" description="HMA" evidence="15">
    <location>
        <begin position="17"/>
        <end position="83"/>
    </location>
</feature>
<feature type="transmembrane region" description="Helical" evidence="14">
    <location>
        <begin position="131"/>
        <end position="154"/>
    </location>
</feature>
<evidence type="ECO:0000313" key="17">
    <source>
        <dbReference type="EMBL" id="SDE46234.1"/>
    </source>
</evidence>
<dbReference type="InterPro" id="IPR036163">
    <property type="entry name" value="HMA_dom_sf"/>
</dbReference>
<dbReference type="PROSITE" id="PS01047">
    <property type="entry name" value="HMA_1"/>
    <property type="match status" value="1"/>
</dbReference>
<dbReference type="EMBL" id="FNAJ01000007">
    <property type="protein sequence ID" value="SDE46234.1"/>
    <property type="molecule type" value="Genomic_DNA"/>
</dbReference>
<evidence type="ECO:0000256" key="7">
    <source>
        <dbReference type="ARBA" id="ARBA00022723"/>
    </source>
</evidence>
<evidence type="ECO:0000256" key="8">
    <source>
        <dbReference type="ARBA" id="ARBA00022741"/>
    </source>
</evidence>
<dbReference type="InterPro" id="IPR036412">
    <property type="entry name" value="HAD-like_sf"/>
</dbReference>
<dbReference type="SUPFAM" id="SSF81653">
    <property type="entry name" value="Calcium ATPase, transduction domain A"/>
    <property type="match status" value="1"/>
</dbReference>
<dbReference type="InterPro" id="IPR027256">
    <property type="entry name" value="P-typ_ATPase_IB"/>
</dbReference>
<dbReference type="InterPro" id="IPR008250">
    <property type="entry name" value="ATPase_P-typ_transduc_dom_A_sf"/>
</dbReference>
<dbReference type="PANTHER" id="PTHR43520:SF8">
    <property type="entry name" value="P-TYPE CU(+) TRANSPORTER"/>
    <property type="match status" value="1"/>
</dbReference>
<dbReference type="Gene3D" id="2.70.150.10">
    <property type="entry name" value="Calcium-transporting ATPase, cytoplasmic transduction domain A"/>
    <property type="match status" value="1"/>
</dbReference>
<dbReference type="PRINTS" id="PR00943">
    <property type="entry name" value="CUATPASE"/>
</dbReference>
<dbReference type="SFLD" id="SFLDG00002">
    <property type="entry name" value="C1.7:_P-type_atpase_like"/>
    <property type="match status" value="1"/>
</dbReference>
<feature type="transmembrane region" description="Helical" evidence="14">
    <location>
        <begin position="105"/>
        <end position="125"/>
    </location>
</feature>
<dbReference type="InterPro" id="IPR018303">
    <property type="entry name" value="ATPase_P-typ_P_site"/>
</dbReference>
<evidence type="ECO:0000256" key="5">
    <source>
        <dbReference type="ARBA" id="ARBA00022475"/>
    </source>
</evidence>
<dbReference type="PROSITE" id="PS00154">
    <property type="entry name" value="ATPASE_E1_E2"/>
    <property type="match status" value="1"/>
</dbReference>
<keyword evidence="18" id="KW-1185">Reference proteome</keyword>
<feature type="transmembrane region" description="Helical" evidence="14">
    <location>
        <begin position="206"/>
        <end position="224"/>
    </location>
</feature>
<gene>
    <name evidence="16" type="ORF">MVI01_06340</name>
    <name evidence="17" type="ORF">SAMN04488504_107116</name>
</gene>
<dbReference type="SUPFAM" id="SSF56784">
    <property type="entry name" value="HAD-like"/>
    <property type="match status" value="1"/>
</dbReference>
<sequence>MNAVEAASSRSPAGALERMDLAVSGMTCAACARRVERTLSEVEGVQECSVNFATRRASVLFDARATSVSALADAVADAGYRAEVPQASTAEETDAAEERGLRRRLAVAVLFGLPVVVLAMSHGALDFTGSTWVQLGLTLPVMAYSGGPIFRAAWAALRHRSADMNVLVALGTGAAFIYSVVATVWPTFMVTGDHGSHGGHGAAPPIYFEAAAAVIAFVLLGRFLESRARTRAGDAIRRLQALAPSIATVLENGVEREVPLAEVRVGDRVVVRPGQSIPVDGSVVEGASSVDESMLTGESLPVEKAAGAEVFAGTMNGTGRLVFRAAKVGSDTALQQIVQVVERAQGTKAPIARLADVVSGVFTPVVLLIAIATFAAWFVLAPEETRLTMALLNAVAVLVIACPCALGLATPAALMVGMGRGAQLGVLVKSAASLEGASRIDTVVLDKTGTLTQGRPAVVRVLTASGMTEEEVLTLAAAAESASEHPLARAVVSEASNRGLKVGTPESFTATPGHGVEAQVGGRRVLVGSRRMLDGQGVSGSEDAERALTADGQTPVLIAVDGRWVGAIGIADPEREEAATVVQSLRSMGLHVVMLTGDHEGPAGRVARALGIDRVFAGVLPSGKAHVVRTLQAEGRRVAMVGDGINDAPALAEADLGVAMGTGTDVARDAAGVALLRSDLRGLPAALGLARTTMRVIRQNLFWAFLYNVLGIPVAAGLLYGLTGWLLSPMLASVAMSLSSVSVLLNSLRLRRLRLPAPQAA</sequence>
<feature type="transmembrane region" description="Helical" evidence="14">
    <location>
        <begin position="166"/>
        <end position="186"/>
    </location>
</feature>
<evidence type="ECO:0000256" key="4">
    <source>
        <dbReference type="ARBA" id="ARBA00022448"/>
    </source>
</evidence>
<keyword evidence="10" id="KW-1278">Translocase</keyword>
<comment type="similarity">
    <text evidence="2 14">Belongs to the cation transport ATPase (P-type) (TC 3.A.3) family. Type IB subfamily.</text>
</comment>
<evidence type="ECO:0000256" key="1">
    <source>
        <dbReference type="ARBA" id="ARBA00004651"/>
    </source>
</evidence>
<dbReference type="NCBIfam" id="TIGR01525">
    <property type="entry name" value="ATPase-IB_hvy"/>
    <property type="match status" value="1"/>
</dbReference>
<dbReference type="Pfam" id="PF00122">
    <property type="entry name" value="E1-E2_ATPase"/>
    <property type="match status" value="1"/>
</dbReference>
<dbReference type="Pfam" id="PF00403">
    <property type="entry name" value="HMA"/>
    <property type="match status" value="1"/>
</dbReference>
<dbReference type="Gene3D" id="3.40.1110.10">
    <property type="entry name" value="Calcium-transporting ATPase, cytoplasmic domain N"/>
    <property type="match status" value="1"/>
</dbReference>
<dbReference type="GO" id="GO:0140581">
    <property type="term" value="F:P-type monovalent copper transporter activity"/>
    <property type="evidence" value="ECO:0007669"/>
    <property type="project" value="UniProtKB-EC"/>
</dbReference>
<feature type="transmembrane region" description="Helical" evidence="14">
    <location>
        <begin position="701"/>
        <end position="720"/>
    </location>
</feature>
<dbReference type="CDD" id="cd00371">
    <property type="entry name" value="HMA"/>
    <property type="match status" value="1"/>
</dbReference>
<feature type="transmembrane region" description="Helical" evidence="14">
    <location>
        <begin position="391"/>
        <end position="414"/>
    </location>
</feature>
<dbReference type="InterPro" id="IPR017969">
    <property type="entry name" value="Heavy-metal-associated_CS"/>
</dbReference>
<dbReference type="SFLD" id="SFLDF00027">
    <property type="entry name" value="p-type_atpase"/>
    <property type="match status" value="1"/>
</dbReference>
<evidence type="ECO:0000256" key="9">
    <source>
        <dbReference type="ARBA" id="ARBA00022840"/>
    </source>
</evidence>
<feature type="transmembrane region" description="Helical" evidence="14">
    <location>
        <begin position="726"/>
        <end position="745"/>
    </location>
</feature>
<keyword evidence="11 14" id="KW-1133">Transmembrane helix</keyword>
<dbReference type="FunFam" id="3.30.70.100:FF:000005">
    <property type="entry name" value="Copper-exporting P-type ATPase A"/>
    <property type="match status" value="1"/>
</dbReference>
<dbReference type="PROSITE" id="PS50846">
    <property type="entry name" value="HMA_2"/>
    <property type="match status" value="1"/>
</dbReference>
<dbReference type="GO" id="GO:0005886">
    <property type="term" value="C:plasma membrane"/>
    <property type="evidence" value="ECO:0007669"/>
    <property type="project" value="UniProtKB-SubCell"/>
</dbReference>
<keyword evidence="9 14" id="KW-0067">ATP-binding</keyword>
<evidence type="ECO:0000313" key="19">
    <source>
        <dbReference type="Proteomes" id="UP000321224"/>
    </source>
</evidence>
<evidence type="ECO:0000313" key="16">
    <source>
        <dbReference type="EMBL" id="GEL68850.1"/>
    </source>
</evidence>
<keyword evidence="7 14" id="KW-0479">Metal-binding</keyword>
<dbReference type="GO" id="GO:0055070">
    <property type="term" value="P:copper ion homeostasis"/>
    <property type="evidence" value="ECO:0007669"/>
    <property type="project" value="TreeGrafter"/>
</dbReference>
<dbReference type="Gene3D" id="3.30.70.100">
    <property type="match status" value="1"/>
</dbReference>
<keyword evidence="8 14" id="KW-0547">Nucleotide-binding</keyword>
<dbReference type="InterPro" id="IPR023299">
    <property type="entry name" value="ATPase_P-typ_cyto_dom_N"/>
</dbReference>
<dbReference type="PRINTS" id="PR00119">
    <property type="entry name" value="CATATPASE"/>
</dbReference>
<dbReference type="Gene3D" id="3.40.50.1000">
    <property type="entry name" value="HAD superfamily/HAD-like"/>
    <property type="match status" value="1"/>
</dbReference>
<dbReference type="GO" id="GO:0016887">
    <property type="term" value="F:ATP hydrolysis activity"/>
    <property type="evidence" value="ECO:0007669"/>
    <property type="project" value="InterPro"/>
</dbReference>
<evidence type="ECO:0000256" key="14">
    <source>
        <dbReference type="RuleBase" id="RU362081"/>
    </source>
</evidence>
<evidence type="ECO:0000256" key="12">
    <source>
        <dbReference type="ARBA" id="ARBA00023065"/>
    </source>
</evidence>
<dbReference type="GO" id="GO:0060003">
    <property type="term" value="P:copper ion export"/>
    <property type="evidence" value="ECO:0007669"/>
    <property type="project" value="UniProtKB-ARBA"/>
</dbReference>
<dbReference type="Proteomes" id="UP000321224">
    <property type="component" value="Unassembled WGS sequence"/>
</dbReference>
<evidence type="ECO:0000256" key="3">
    <source>
        <dbReference type="ARBA" id="ARBA00012517"/>
    </source>
</evidence>
<feature type="transmembrane region" description="Helical" evidence="14">
    <location>
        <begin position="357"/>
        <end position="379"/>
    </location>
</feature>
<keyword evidence="6 14" id="KW-0812">Transmembrane</keyword>
<keyword evidence="5 14" id="KW-1003">Cell membrane</keyword>
<evidence type="ECO:0000313" key="18">
    <source>
        <dbReference type="Proteomes" id="UP000198717"/>
    </source>
</evidence>
<keyword evidence="13 14" id="KW-0472">Membrane</keyword>
<dbReference type="Proteomes" id="UP000198717">
    <property type="component" value="Unassembled WGS sequence"/>
</dbReference>
<dbReference type="PANTHER" id="PTHR43520">
    <property type="entry name" value="ATP7, ISOFORM B"/>
    <property type="match status" value="1"/>
</dbReference>
<dbReference type="InterPro" id="IPR023298">
    <property type="entry name" value="ATPase_P-typ_TM_dom_sf"/>
</dbReference>
<comment type="caution">
    <text evidence="16">The sequence shown here is derived from an EMBL/GenBank/DDBJ whole genome shotgun (WGS) entry which is preliminary data.</text>
</comment>
<dbReference type="AlphaFoldDB" id="A0A511H5Q5"/>
<comment type="subcellular location">
    <subcellularLocation>
        <location evidence="1">Cell membrane</location>
        <topology evidence="1">Multi-pass membrane protein</topology>
    </subcellularLocation>
</comment>
<evidence type="ECO:0000256" key="10">
    <source>
        <dbReference type="ARBA" id="ARBA00022967"/>
    </source>
</evidence>
<dbReference type="FunFam" id="2.70.150.10:FF:000020">
    <property type="entry name" value="Copper-exporting P-type ATPase A"/>
    <property type="match status" value="1"/>
</dbReference>
<dbReference type="GO" id="GO:0005524">
    <property type="term" value="F:ATP binding"/>
    <property type="evidence" value="ECO:0007669"/>
    <property type="project" value="UniProtKB-UniRule"/>
</dbReference>
<dbReference type="EC" id="7.2.2.8" evidence="3"/>
<dbReference type="SUPFAM" id="SSF55008">
    <property type="entry name" value="HMA, heavy metal-associated domain"/>
    <property type="match status" value="1"/>
</dbReference>
<keyword evidence="12" id="KW-0406">Ion transport</keyword>
<dbReference type="PROSITE" id="PS01229">
    <property type="entry name" value="COF_2"/>
    <property type="match status" value="1"/>
</dbReference>
<protein>
    <recommendedName>
        <fullName evidence="3">P-type Cu(+) transporter</fullName>
        <ecNumber evidence="3">7.2.2.8</ecNumber>
    </recommendedName>
</protein>
<evidence type="ECO:0000259" key="15">
    <source>
        <dbReference type="PROSITE" id="PS50846"/>
    </source>
</evidence>
<evidence type="ECO:0000256" key="13">
    <source>
        <dbReference type="ARBA" id="ARBA00023136"/>
    </source>
</evidence>
<dbReference type="InterPro" id="IPR044492">
    <property type="entry name" value="P_typ_ATPase_HD_dom"/>
</dbReference>
<dbReference type="GO" id="GO:0043682">
    <property type="term" value="F:P-type divalent copper transporter activity"/>
    <property type="evidence" value="ECO:0007669"/>
    <property type="project" value="TreeGrafter"/>
</dbReference>
<dbReference type="NCBIfam" id="TIGR01494">
    <property type="entry name" value="ATPase_P-type"/>
    <property type="match status" value="1"/>
</dbReference>
<reference evidence="16 19" key="2">
    <citation type="submission" date="2019-07" db="EMBL/GenBank/DDBJ databases">
        <title>Whole genome shotgun sequence of Myxococcus virescens NBRC 100334.</title>
        <authorList>
            <person name="Hosoyama A."/>
            <person name="Uohara A."/>
            <person name="Ohji S."/>
            <person name="Ichikawa N."/>
        </authorList>
    </citation>
    <scope>NUCLEOTIDE SEQUENCE [LARGE SCALE GENOMIC DNA]</scope>
    <source>
        <strain evidence="16 19">NBRC 100334</strain>
    </source>
</reference>
<accession>A0A511H5Q5</accession>
<evidence type="ECO:0000256" key="11">
    <source>
        <dbReference type="ARBA" id="ARBA00022989"/>
    </source>
</evidence>
<proteinExistence type="inferred from homology"/>
<dbReference type="InterPro" id="IPR059000">
    <property type="entry name" value="ATPase_P-type_domA"/>
</dbReference>
<dbReference type="InterPro" id="IPR001757">
    <property type="entry name" value="P_typ_ATPase"/>
</dbReference>
<dbReference type="InterPro" id="IPR006121">
    <property type="entry name" value="HMA_dom"/>
</dbReference>
<dbReference type="InterPro" id="IPR023214">
    <property type="entry name" value="HAD_sf"/>
</dbReference>
<organism evidence="16 19">
    <name type="scientific">Myxococcus virescens</name>
    <dbReference type="NCBI Taxonomy" id="83456"/>
    <lineage>
        <taxon>Bacteria</taxon>
        <taxon>Pseudomonadati</taxon>
        <taxon>Myxococcota</taxon>
        <taxon>Myxococcia</taxon>
        <taxon>Myxococcales</taxon>
        <taxon>Cystobacterineae</taxon>
        <taxon>Myxococcaceae</taxon>
        <taxon>Myxococcus</taxon>
    </lineage>
</organism>
<evidence type="ECO:0000256" key="2">
    <source>
        <dbReference type="ARBA" id="ARBA00006024"/>
    </source>
</evidence>
<dbReference type="Pfam" id="PF00702">
    <property type="entry name" value="Hydrolase"/>
    <property type="match status" value="1"/>
</dbReference>
<dbReference type="GO" id="GO:0005507">
    <property type="term" value="F:copper ion binding"/>
    <property type="evidence" value="ECO:0007669"/>
    <property type="project" value="TreeGrafter"/>
</dbReference>
<name>A0A511H5Q5_9BACT</name>
<dbReference type="SFLD" id="SFLDS00003">
    <property type="entry name" value="Haloacid_Dehalogenase"/>
    <property type="match status" value="1"/>
</dbReference>
<reference evidence="17 18" key="1">
    <citation type="submission" date="2016-10" db="EMBL/GenBank/DDBJ databases">
        <authorList>
            <person name="Varghese N."/>
            <person name="Submissions S."/>
        </authorList>
    </citation>
    <scope>NUCLEOTIDE SEQUENCE [LARGE SCALE GENOMIC DNA]</scope>
    <source>
        <strain evidence="17 18">DSM 2260</strain>
    </source>
</reference>
<evidence type="ECO:0000256" key="6">
    <source>
        <dbReference type="ARBA" id="ARBA00022692"/>
    </source>
</evidence>
<dbReference type="RefSeq" id="WP_090491357.1">
    <property type="nucleotide sequence ID" value="NZ_BJVY01000002.1"/>
</dbReference>
<dbReference type="SUPFAM" id="SSF81665">
    <property type="entry name" value="Calcium ATPase, transmembrane domain M"/>
    <property type="match status" value="1"/>
</dbReference>
<keyword evidence="4" id="KW-0813">Transport</keyword>
<dbReference type="NCBIfam" id="TIGR01511">
    <property type="entry name" value="ATPase-IB1_Cu"/>
    <property type="match status" value="1"/>
</dbReference>